<reference evidence="2" key="1">
    <citation type="submission" date="2021-02" db="EMBL/GenBank/DDBJ databases">
        <authorList>
            <person name="Nowell W R."/>
        </authorList>
    </citation>
    <scope>NUCLEOTIDE SEQUENCE</scope>
</reference>
<dbReference type="OrthoDB" id="10058465at2759"/>
<evidence type="ECO:0000313" key="2">
    <source>
        <dbReference type="EMBL" id="CAF1444048.1"/>
    </source>
</evidence>
<evidence type="ECO:0000313" key="3">
    <source>
        <dbReference type="Proteomes" id="UP000663852"/>
    </source>
</evidence>
<comment type="caution">
    <text evidence="2">The sequence shown here is derived from an EMBL/GenBank/DDBJ whole genome shotgun (WGS) entry which is preliminary data.</text>
</comment>
<name>A0A815P4C4_ADIRI</name>
<feature type="region of interest" description="Disordered" evidence="1">
    <location>
        <begin position="342"/>
        <end position="378"/>
    </location>
</feature>
<dbReference type="AlphaFoldDB" id="A0A815P4C4"/>
<feature type="compositionally biased region" description="Basic residues" evidence="1">
    <location>
        <begin position="366"/>
        <end position="378"/>
    </location>
</feature>
<proteinExistence type="predicted"/>
<gene>
    <name evidence="2" type="ORF">EDS130_LOCUS39078</name>
</gene>
<protein>
    <submittedName>
        <fullName evidence="2">Uncharacterized protein</fullName>
    </submittedName>
</protein>
<accession>A0A815P4C4</accession>
<organism evidence="2 3">
    <name type="scientific">Adineta ricciae</name>
    <name type="common">Rotifer</name>
    <dbReference type="NCBI Taxonomy" id="249248"/>
    <lineage>
        <taxon>Eukaryota</taxon>
        <taxon>Metazoa</taxon>
        <taxon>Spiralia</taxon>
        <taxon>Gnathifera</taxon>
        <taxon>Rotifera</taxon>
        <taxon>Eurotatoria</taxon>
        <taxon>Bdelloidea</taxon>
        <taxon>Adinetida</taxon>
        <taxon>Adinetidae</taxon>
        <taxon>Adineta</taxon>
    </lineage>
</organism>
<dbReference type="EMBL" id="CAJNOJ010000425">
    <property type="protein sequence ID" value="CAF1444048.1"/>
    <property type="molecule type" value="Genomic_DNA"/>
</dbReference>
<sequence>MDNDSKIHRSNKTMASSFFDDLDLFFHNDDGKRNLHFESISIHNDNDPVLPVESSQLFESFDDLGRSEAIAISPQNASANLQSNMENDPAFKCFWSTLNSEELTQLLTEDSNDNENILVKSTDIVEYPFFFDDCQQQYIYVEVNNPISIKTQPCADYHVRYEGDNRPSPRYTKATDKKAIQIDFSPDLCDIWRFGKESGFIPWLRITRTTVPNSDSNVICRHPYPIWMKNNRAKVHDGSIYIQISDDDMSNGYIKIENFIIVNIKQDKLAMMDRFAIYNPLQTVFSEYCDTHTNNAKTIIDTFNLRQSKVSFQIMMVDVNNIIYPMNCCCETIAMTEYTGKKTSVESDELSSSKKRKRNEEQFQLRKTKAKKVKSGHT</sequence>
<evidence type="ECO:0000256" key="1">
    <source>
        <dbReference type="SAM" id="MobiDB-lite"/>
    </source>
</evidence>
<dbReference type="Proteomes" id="UP000663852">
    <property type="component" value="Unassembled WGS sequence"/>
</dbReference>